<dbReference type="Gene3D" id="2.40.50.100">
    <property type="match status" value="1"/>
</dbReference>
<evidence type="ECO:0000259" key="2">
    <source>
        <dbReference type="Pfam" id="PF25917"/>
    </source>
</evidence>
<dbReference type="AlphaFoldDB" id="A0A0W0ZZJ0"/>
<dbReference type="Gene3D" id="2.40.30.170">
    <property type="match status" value="1"/>
</dbReference>
<proteinExistence type="inferred from homology"/>
<keyword evidence="4" id="KW-1185">Reference proteome</keyword>
<dbReference type="Pfam" id="PF25917">
    <property type="entry name" value="BSH_RND"/>
    <property type="match status" value="1"/>
</dbReference>
<accession>A0A0W0ZZJ0</accession>
<dbReference type="SUPFAM" id="SSF111369">
    <property type="entry name" value="HlyD-like secretion proteins"/>
    <property type="match status" value="1"/>
</dbReference>
<organism evidence="3 4">
    <name type="scientific">Legionella tucsonensis</name>
    <dbReference type="NCBI Taxonomy" id="40335"/>
    <lineage>
        <taxon>Bacteria</taxon>
        <taxon>Pseudomonadati</taxon>
        <taxon>Pseudomonadota</taxon>
        <taxon>Gammaproteobacteria</taxon>
        <taxon>Legionellales</taxon>
        <taxon>Legionellaceae</taxon>
        <taxon>Legionella</taxon>
    </lineage>
</organism>
<dbReference type="GO" id="GO:1990281">
    <property type="term" value="C:efflux pump complex"/>
    <property type="evidence" value="ECO:0007669"/>
    <property type="project" value="TreeGrafter"/>
</dbReference>
<evidence type="ECO:0000313" key="3">
    <source>
        <dbReference type="EMBL" id="KTD74530.1"/>
    </source>
</evidence>
<dbReference type="OrthoDB" id="8558741at2"/>
<dbReference type="GO" id="GO:0015562">
    <property type="term" value="F:efflux transmembrane transporter activity"/>
    <property type="evidence" value="ECO:0007669"/>
    <property type="project" value="TreeGrafter"/>
</dbReference>
<dbReference type="RefSeq" id="WP_058521483.1">
    <property type="nucleotide sequence ID" value="NZ_CAAAIP010000003.1"/>
</dbReference>
<comment type="caution">
    <text evidence="3">The sequence shown here is derived from an EMBL/GenBank/DDBJ whole genome shotgun (WGS) entry which is preliminary data.</text>
</comment>
<feature type="domain" description="Multidrug resistance protein MdtA-like barrel-sandwich hybrid" evidence="2">
    <location>
        <begin position="41"/>
        <end position="184"/>
    </location>
</feature>
<name>A0A0W0ZZJ0_9GAMM</name>
<dbReference type="Proteomes" id="UP000054693">
    <property type="component" value="Unassembled WGS sequence"/>
</dbReference>
<dbReference type="PATRIC" id="fig|40335.7.peg.2535"/>
<reference evidence="3 4" key="1">
    <citation type="submission" date="2015-11" db="EMBL/GenBank/DDBJ databases">
        <title>Genomic analysis of 38 Legionella species identifies large and diverse effector repertoires.</title>
        <authorList>
            <person name="Burstein D."/>
            <person name="Amaro F."/>
            <person name="Zusman T."/>
            <person name="Lifshitz Z."/>
            <person name="Cohen O."/>
            <person name="Gilbert J.A."/>
            <person name="Pupko T."/>
            <person name="Shuman H.A."/>
            <person name="Segal G."/>
        </authorList>
    </citation>
    <scope>NUCLEOTIDE SEQUENCE [LARGE SCALE GENOMIC DNA]</scope>
    <source>
        <strain evidence="3 4">ATCC 49180</strain>
    </source>
</reference>
<comment type="similarity">
    <text evidence="1">Belongs to the membrane fusion protein (MFP) (TC 8.A.1) family.</text>
</comment>
<dbReference type="EMBL" id="LNZA01000001">
    <property type="protein sequence ID" value="KTD74530.1"/>
    <property type="molecule type" value="Genomic_DNA"/>
</dbReference>
<gene>
    <name evidence="3" type="ORF">Ltuc_2377</name>
</gene>
<dbReference type="InterPro" id="IPR058625">
    <property type="entry name" value="MdtA-like_BSH"/>
</dbReference>
<protein>
    <submittedName>
        <fullName evidence="3">Hemolysin D</fullName>
    </submittedName>
</protein>
<dbReference type="Gene3D" id="1.10.287.470">
    <property type="entry name" value="Helix hairpin bin"/>
    <property type="match status" value="1"/>
</dbReference>
<sequence length="290" mass="32916">MQKTFPFPRWLIILILCIPLIACNEEKNSLQGYVDADYTYISSNFSGNLISLDITKGTLVHKGELLFTLDVQPQESQFKKAKANLTQAIVLTELKQFTLDYQNNLLKRYQKLMASGGVSREQLEEVKNNYRHAKTSLIAQEAAVESSMAELTQAQWSKSNKKIYSPISGYIYDTYFTVGELVGKERPVLSVLAPENLKVIFYVPEPLLAKLQLKNQVMISCDGCKETYRAAVSYISSKTEYTPPYIFSETSRTKFVYRIEAKPAITAIKYLHPGQPVSIHLDHDSNTYLN</sequence>
<dbReference type="PANTHER" id="PTHR30469:SF15">
    <property type="entry name" value="HLYD FAMILY OF SECRETION PROTEINS"/>
    <property type="match status" value="1"/>
</dbReference>
<dbReference type="STRING" id="40335.Ltuc_2377"/>
<evidence type="ECO:0000256" key="1">
    <source>
        <dbReference type="ARBA" id="ARBA00009477"/>
    </source>
</evidence>
<dbReference type="PANTHER" id="PTHR30469">
    <property type="entry name" value="MULTIDRUG RESISTANCE PROTEIN MDTA"/>
    <property type="match status" value="1"/>
</dbReference>
<evidence type="ECO:0000313" key="4">
    <source>
        <dbReference type="Proteomes" id="UP000054693"/>
    </source>
</evidence>